<dbReference type="AlphaFoldDB" id="F0WSA3"/>
<organism evidence="1">
    <name type="scientific">Albugo laibachii Nc14</name>
    <dbReference type="NCBI Taxonomy" id="890382"/>
    <lineage>
        <taxon>Eukaryota</taxon>
        <taxon>Sar</taxon>
        <taxon>Stramenopiles</taxon>
        <taxon>Oomycota</taxon>
        <taxon>Peronosporomycetes</taxon>
        <taxon>Albuginales</taxon>
        <taxon>Albuginaceae</taxon>
        <taxon>Albugo</taxon>
    </lineage>
</organism>
<sequence length="76" mass="9060">MPKSIFLFSALFLKSFKKNREPRWSYLSKINQLSEIFAVWHESDVPSKREITMLSDWFYSISLTENDGCQRYTMDA</sequence>
<proteinExistence type="predicted"/>
<evidence type="ECO:0000313" key="1">
    <source>
        <dbReference type="EMBL" id="CCA24222.1"/>
    </source>
</evidence>
<reference evidence="1" key="1">
    <citation type="journal article" date="2011" name="PLoS Biol.">
        <title>Gene gain and loss during evolution of obligate parasitism in the white rust pathogen of Arabidopsis thaliana.</title>
        <authorList>
            <person name="Kemen E."/>
            <person name="Gardiner A."/>
            <person name="Schultz-Larsen T."/>
            <person name="Kemen A.C."/>
            <person name="Balmuth A.L."/>
            <person name="Robert-Seilaniantz A."/>
            <person name="Bailey K."/>
            <person name="Holub E."/>
            <person name="Studholme D.J."/>
            <person name="Maclean D."/>
            <person name="Jones J.D."/>
        </authorList>
    </citation>
    <scope>NUCLEOTIDE SEQUENCE</scope>
</reference>
<dbReference type="HOGENOM" id="CLU_2659687_0_0_1"/>
<dbReference type="EMBL" id="FR824273">
    <property type="protein sequence ID" value="CCA24222.1"/>
    <property type="molecule type" value="Genomic_DNA"/>
</dbReference>
<name>F0WSA3_9STRA</name>
<gene>
    <name evidence="1" type="primary">AlNc14C228G9242</name>
    <name evidence="1" type="ORF">ALNC14_103660</name>
</gene>
<protein>
    <submittedName>
        <fullName evidence="1">AlNc14C228G9242 protein</fullName>
    </submittedName>
</protein>
<accession>F0WSA3</accession>
<reference evidence="1" key="2">
    <citation type="submission" date="2011-02" db="EMBL/GenBank/DDBJ databases">
        <authorList>
            <person name="MacLean D."/>
        </authorList>
    </citation>
    <scope>NUCLEOTIDE SEQUENCE</scope>
</reference>